<dbReference type="SMART" id="SM00387">
    <property type="entry name" value="HATPase_c"/>
    <property type="match status" value="1"/>
</dbReference>
<dbReference type="InterPro" id="IPR036890">
    <property type="entry name" value="HATPase_C_sf"/>
</dbReference>
<dbReference type="CDD" id="cd16917">
    <property type="entry name" value="HATPase_UhpB-NarQ-NarX-like"/>
    <property type="match status" value="1"/>
</dbReference>
<evidence type="ECO:0000256" key="7">
    <source>
        <dbReference type="ARBA" id="ARBA00022490"/>
    </source>
</evidence>
<comment type="caution">
    <text evidence="19">The sequence shown here is derived from an EMBL/GenBank/DDBJ whole genome shotgun (WGS) entry which is preliminary data.</text>
</comment>
<protein>
    <recommendedName>
        <fullName evidence="5">Oxygen sensor histidine kinase NreB</fullName>
        <ecNumber evidence="4">2.7.13.3</ecNumber>
    </recommendedName>
    <alternativeName>
        <fullName evidence="15">Nitrogen regulation protein B</fullName>
    </alternativeName>
</protein>
<dbReference type="InterPro" id="IPR005467">
    <property type="entry name" value="His_kinase_dom"/>
</dbReference>
<comment type="function">
    <text evidence="14">Member of the two-component regulatory system NreB/NreC involved in the control of dissimilatory nitrate/nitrite reduction in response to oxygen. NreB functions as a direct oxygen sensor histidine kinase which is autophosphorylated, in the absence of oxygen, probably at the conserved histidine residue, and transfers its phosphate group probably to a conserved aspartate residue of NreC. NreB/NreC activates the expression of the nitrate (narGHJI) and nitrite (nir) reductase operons, as well as the putative nitrate transporter gene narT.</text>
</comment>
<dbReference type="EMBL" id="JAENJH010000001">
    <property type="protein sequence ID" value="MBK1783727.1"/>
    <property type="molecule type" value="Genomic_DNA"/>
</dbReference>
<dbReference type="PROSITE" id="PS50109">
    <property type="entry name" value="HIS_KIN"/>
    <property type="match status" value="1"/>
</dbReference>
<evidence type="ECO:0000256" key="14">
    <source>
        <dbReference type="ARBA" id="ARBA00024827"/>
    </source>
</evidence>
<dbReference type="SUPFAM" id="SSF55874">
    <property type="entry name" value="ATPase domain of HSP90 chaperone/DNA topoisomerase II/histidine kinase"/>
    <property type="match status" value="1"/>
</dbReference>
<feature type="transmembrane region" description="Helical" evidence="17">
    <location>
        <begin position="51"/>
        <end position="70"/>
    </location>
</feature>
<dbReference type="Pfam" id="PF02518">
    <property type="entry name" value="HATPase_c"/>
    <property type="match status" value="1"/>
</dbReference>
<evidence type="ECO:0000256" key="10">
    <source>
        <dbReference type="ARBA" id="ARBA00022777"/>
    </source>
</evidence>
<feature type="domain" description="Histidine kinase" evidence="18">
    <location>
        <begin position="328"/>
        <end position="421"/>
    </location>
</feature>
<evidence type="ECO:0000259" key="18">
    <source>
        <dbReference type="PROSITE" id="PS50109"/>
    </source>
</evidence>
<sequence length="424" mass="46150">MSIEAELRAEFDYWERKEAAAVDALPYVLLTFSTLVTLLQPTWGVPVNAPTVIALSAGAAIWLLWFHTLHPQWRGRRLLMGGYYAGLMAFMGCLVYLTPWYGFFAFAGYPQAFEYLRGRWRYAGVVATATISAAAYLGGVDPLTADVLWEWGTVSAVSVVLASGFFYLAEMMELRDVRQKRALAELHRANVKLEEALEENAGLHAQLLTQAREAGVLDERQRMAREIHDTLAQGLAGILTQLQAAEQSLDEHPTLRRHLTNATALARESLTEARHTVHAVEPMVLAESRLPDAIGDVARRWEEVHGVAVRLTTTGDARPMHADIEVALLRTAQEALANVAKHAAAGRVGLTLSYMEDVVTLDVRDDGVGFDPDVKRAGGSADGGFGIAGMRQRVRRLTGRLEIESEPGGGTAVSATVPAIPAGG</sequence>
<feature type="transmembrane region" description="Helical" evidence="17">
    <location>
        <begin position="20"/>
        <end position="39"/>
    </location>
</feature>
<keyword evidence="17" id="KW-0812">Transmembrane</keyword>
<evidence type="ECO:0000256" key="4">
    <source>
        <dbReference type="ARBA" id="ARBA00012438"/>
    </source>
</evidence>
<evidence type="ECO:0000256" key="16">
    <source>
        <dbReference type="SAM" id="Coils"/>
    </source>
</evidence>
<keyword evidence="10 19" id="KW-0418">Kinase</keyword>
<keyword evidence="11" id="KW-0408">Iron</keyword>
<keyword evidence="12" id="KW-0902">Two-component regulatory system</keyword>
<feature type="coiled-coil region" evidence="16">
    <location>
        <begin position="179"/>
        <end position="206"/>
    </location>
</feature>
<dbReference type="InterPro" id="IPR017205">
    <property type="entry name" value="Sig_transdc_His_kinase_ChrS"/>
</dbReference>
<dbReference type="PIRSF" id="PIRSF037434">
    <property type="entry name" value="STHK_ChrS"/>
    <property type="match status" value="1"/>
</dbReference>
<dbReference type="Gene3D" id="3.30.565.10">
    <property type="entry name" value="Histidine kinase-like ATPase, C-terminal domain"/>
    <property type="match status" value="1"/>
</dbReference>
<keyword evidence="13" id="KW-0411">Iron-sulfur</keyword>
<dbReference type="GO" id="GO:0005737">
    <property type="term" value="C:cytoplasm"/>
    <property type="evidence" value="ECO:0007669"/>
    <property type="project" value="UniProtKB-SubCell"/>
</dbReference>
<keyword evidence="16" id="KW-0175">Coiled coil</keyword>
<dbReference type="GO" id="GO:0000155">
    <property type="term" value="F:phosphorelay sensor kinase activity"/>
    <property type="evidence" value="ECO:0007669"/>
    <property type="project" value="InterPro"/>
</dbReference>
<comment type="subcellular location">
    <subcellularLocation>
        <location evidence="3">Cytoplasm</location>
    </subcellularLocation>
</comment>
<evidence type="ECO:0000256" key="6">
    <source>
        <dbReference type="ARBA" id="ARBA00022485"/>
    </source>
</evidence>
<evidence type="ECO:0000256" key="13">
    <source>
        <dbReference type="ARBA" id="ARBA00023014"/>
    </source>
</evidence>
<dbReference type="PANTHER" id="PTHR24421:SF62">
    <property type="entry name" value="SENSORY TRANSDUCTION HISTIDINE KINASE"/>
    <property type="match status" value="1"/>
</dbReference>
<dbReference type="InterPro" id="IPR050482">
    <property type="entry name" value="Sensor_HK_TwoCompSys"/>
</dbReference>
<comment type="catalytic activity">
    <reaction evidence="1">
        <text>ATP + protein L-histidine = ADP + protein N-phospho-L-histidine.</text>
        <dbReference type="EC" id="2.7.13.3"/>
    </reaction>
</comment>
<dbReference type="GO" id="GO:0051539">
    <property type="term" value="F:4 iron, 4 sulfur cluster binding"/>
    <property type="evidence" value="ECO:0007669"/>
    <property type="project" value="UniProtKB-KW"/>
</dbReference>
<evidence type="ECO:0000256" key="15">
    <source>
        <dbReference type="ARBA" id="ARBA00030800"/>
    </source>
</evidence>
<name>A0A934QLW4_9PSEU</name>
<dbReference type="PRINTS" id="PR00344">
    <property type="entry name" value="BCTRLSENSOR"/>
</dbReference>
<keyword evidence="20" id="KW-1185">Reference proteome</keyword>
<dbReference type="EC" id="2.7.13.3" evidence="4"/>
<dbReference type="InterPro" id="IPR003594">
    <property type="entry name" value="HATPase_dom"/>
</dbReference>
<dbReference type="GO" id="GO:0016020">
    <property type="term" value="C:membrane"/>
    <property type="evidence" value="ECO:0007669"/>
    <property type="project" value="InterPro"/>
</dbReference>
<evidence type="ECO:0000256" key="5">
    <source>
        <dbReference type="ARBA" id="ARBA00017322"/>
    </source>
</evidence>
<dbReference type="RefSeq" id="WP_200315260.1">
    <property type="nucleotide sequence ID" value="NZ_JAENJH010000001.1"/>
</dbReference>
<keyword evidence="6" id="KW-0004">4Fe-4S</keyword>
<feature type="transmembrane region" description="Helical" evidence="17">
    <location>
        <begin position="120"/>
        <end position="139"/>
    </location>
</feature>
<evidence type="ECO:0000313" key="19">
    <source>
        <dbReference type="EMBL" id="MBK1783727.1"/>
    </source>
</evidence>
<accession>A0A934QLW4</accession>
<comment type="cofactor">
    <cofactor evidence="2">
        <name>[4Fe-4S] cluster</name>
        <dbReference type="ChEBI" id="CHEBI:49883"/>
    </cofactor>
</comment>
<keyword evidence="7" id="KW-0963">Cytoplasm</keyword>
<reference evidence="19" key="1">
    <citation type="submission" date="2020-12" db="EMBL/GenBank/DDBJ databases">
        <title>Prauserella sp. ASG 168, a novel actinomycete isolated from cave rock.</title>
        <authorList>
            <person name="Suriyachadkun C."/>
        </authorList>
    </citation>
    <scope>NUCLEOTIDE SEQUENCE</scope>
    <source>
        <strain evidence="19">ASG 168</strain>
    </source>
</reference>
<dbReference type="InterPro" id="IPR011712">
    <property type="entry name" value="Sig_transdc_His_kin_sub3_dim/P"/>
</dbReference>
<evidence type="ECO:0000256" key="8">
    <source>
        <dbReference type="ARBA" id="ARBA00022679"/>
    </source>
</evidence>
<keyword evidence="17" id="KW-1133">Transmembrane helix</keyword>
<evidence type="ECO:0000256" key="1">
    <source>
        <dbReference type="ARBA" id="ARBA00000085"/>
    </source>
</evidence>
<feature type="transmembrane region" description="Helical" evidence="17">
    <location>
        <begin position="151"/>
        <end position="169"/>
    </location>
</feature>
<dbReference type="Proteomes" id="UP000635245">
    <property type="component" value="Unassembled WGS sequence"/>
</dbReference>
<dbReference type="GO" id="GO:0046872">
    <property type="term" value="F:metal ion binding"/>
    <property type="evidence" value="ECO:0007669"/>
    <property type="project" value="UniProtKB-KW"/>
</dbReference>
<dbReference type="Pfam" id="PF07730">
    <property type="entry name" value="HisKA_3"/>
    <property type="match status" value="1"/>
</dbReference>
<dbReference type="InterPro" id="IPR004358">
    <property type="entry name" value="Sig_transdc_His_kin-like_C"/>
</dbReference>
<dbReference type="PANTHER" id="PTHR24421">
    <property type="entry name" value="NITRATE/NITRITE SENSOR PROTEIN NARX-RELATED"/>
    <property type="match status" value="1"/>
</dbReference>
<keyword evidence="8" id="KW-0808">Transferase</keyword>
<evidence type="ECO:0000256" key="11">
    <source>
        <dbReference type="ARBA" id="ARBA00023004"/>
    </source>
</evidence>
<organism evidence="19 20">
    <name type="scientific">Prauserella cavernicola</name>
    <dbReference type="NCBI Taxonomy" id="2800127"/>
    <lineage>
        <taxon>Bacteria</taxon>
        <taxon>Bacillati</taxon>
        <taxon>Actinomycetota</taxon>
        <taxon>Actinomycetes</taxon>
        <taxon>Pseudonocardiales</taxon>
        <taxon>Pseudonocardiaceae</taxon>
        <taxon>Prauserella</taxon>
    </lineage>
</organism>
<keyword evidence="9" id="KW-0479">Metal-binding</keyword>
<evidence type="ECO:0000256" key="3">
    <source>
        <dbReference type="ARBA" id="ARBA00004496"/>
    </source>
</evidence>
<dbReference type="AlphaFoldDB" id="A0A934QLW4"/>
<feature type="transmembrane region" description="Helical" evidence="17">
    <location>
        <begin position="82"/>
        <end position="108"/>
    </location>
</feature>
<evidence type="ECO:0000256" key="12">
    <source>
        <dbReference type="ARBA" id="ARBA00023012"/>
    </source>
</evidence>
<gene>
    <name evidence="19" type="ORF">JHE00_05250</name>
</gene>
<dbReference type="GO" id="GO:0046983">
    <property type="term" value="F:protein dimerization activity"/>
    <property type="evidence" value="ECO:0007669"/>
    <property type="project" value="InterPro"/>
</dbReference>
<keyword evidence="17" id="KW-0472">Membrane</keyword>
<evidence type="ECO:0000256" key="2">
    <source>
        <dbReference type="ARBA" id="ARBA00001966"/>
    </source>
</evidence>
<evidence type="ECO:0000256" key="17">
    <source>
        <dbReference type="SAM" id="Phobius"/>
    </source>
</evidence>
<dbReference type="Gene3D" id="1.20.5.1930">
    <property type="match status" value="1"/>
</dbReference>
<evidence type="ECO:0000313" key="20">
    <source>
        <dbReference type="Proteomes" id="UP000635245"/>
    </source>
</evidence>
<evidence type="ECO:0000256" key="9">
    <source>
        <dbReference type="ARBA" id="ARBA00022723"/>
    </source>
</evidence>
<proteinExistence type="predicted"/>